<gene>
    <name evidence="2" type="ORF">CLODIP_2_CD15623</name>
</gene>
<dbReference type="Proteomes" id="UP000494165">
    <property type="component" value="Unassembled WGS sequence"/>
</dbReference>
<protein>
    <submittedName>
        <fullName evidence="2">Uncharacterized protein</fullName>
    </submittedName>
</protein>
<evidence type="ECO:0000313" key="3">
    <source>
        <dbReference type="Proteomes" id="UP000494165"/>
    </source>
</evidence>
<keyword evidence="3" id="KW-1185">Reference proteome</keyword>
<sequence>MDYVFCSSFVFYFVRLPTGRLCSLPGLPLAGSWRQLPPAPTAVSSEQSRNQQEHSKKHKNERSTQLNNVQM</sequence>
<comment type="caution">
    <text evidence="2">The sequence shown here is derived from an EMBL/GenBank/DDBJ whole genome shotgun (WGS) entry which is preliminary data.</text>
</comment>
<evidence type="ECO:0000313" key="2">
    <source>
        <dbReference type="EMBL" id="CAB3373496.1"/>
    </source>
</evidence>
<reference evidence="2 3" key="1">
    <citation type="submission" date="2020-04" db="EMBL/GenBank/DDBJ databases">
        <authorList>
            <person name="Alioto T."/>
            <person name="Alioto T."/>
            <person name="Gomez Garrido J."/>
        </authorList>
    </citation>
    <scope>NUCLEOTIDE SEQUENCE [LARGE SCALE GENOMIC DNA]</scope>
</reference>
<organism evidence="2 3">
    <name type="scientific">Cloeon dipterum</name>
    <dbReference type="NCBI Taxonomy" id="197152"/>
    <lineage>
        <taxon>Eukaryota</taxon>
        <taxon>Metazoa</taxon>
        <taxon>Ecdysozoa</taxon>
        <taxon>Arthropoda</taxon>
        <taxon>Hexapoda</taxon>
        <taxon>Insecta</taxon>
        <taxon>Pterygota</taxon>
        <taxon>Palaeoptera</taxon>
        <taxon>Ephemeroptera</taxon>
        <taxon>Pisciforma</taxon>
        <taxon>Baetidae</taxon>
        <taxon>Cloeon</taxon>
    </lineage>
</organism>
<evidence type="ECO:0000256" key="1">
    <source>
        <dbReference type="SAM" id="MobiDB-lite"/>
    </source>
</evidence>
<dbReference type="EMBL" id="CADEPI010000085">
    <property type="protein sequence ID" value="CAB3373496.1"/>
    <property type="molecule type" value="Genomic_DNA"/>
</dbReference>
<accession>A0A8S1CSF9</accession>
<proteinExistence type="predicted"/>
<dbReference type="AlphaFoldDB" id="A0A8S1CSF9"/>
<name>A0A8S1CSF9_9INSE</name>
<feature type="region of interest" description="Disordered" evidence="1">
    <location>
        <begin position="38"/>
        <end position="71"/>
    </location>
</feature>